<gene>
    <name evidence="2" type="ORF">BDW47DRAFT_31352</name>
</gene>
<sequence length="129" mass="14556">MREARRLGQREHAPTRSMTIFFEIISLCAINGGFKFPCAIHAFSAFLRKTFFAGVLFVSFREWFLCSARRSLFYCSRFTRGIVDISAMTSKTVKVSKSSYSERIPGIEGSRMVVNCPRKAGNSPATNHT</sequence>
<proteinExistence type="predicted"/>
<evidence type="ECO:0000313" key="2">
    <source>
        <dbReference type="EMBL" id="PLB38074.1"/>
    </source>
</evidence>
<evidence type="ECO:0000256" key="1">
    <source>
        <dbReference type="SAM" id="Phobius"/>
    </source>
</evidence>
<accession>A0A2I2FBS6</accession>
<keyword evidence="1" id="KW-0812">Transmembrane</keyword>
<dbReference type="RefSeq" id="XP_024672086.1">
    <property type="nucleotide sequence ID" value="XM_024818727.1"/>
</dbReference>
<evidence type="ECO:0000313" key="3">
    <source>
        <dbReference type="Proteomes" id="UP000234585"/>
    </source>
</evidence>
<feature type="transmembrane region" description="Helical" evidence="1">
    <location>
        <begin position="20"/>
        <end position="44"/>
    </location>
</feature>
<name>A0A2I2FBS6_ASPCN</name>
<keyword evidence="1" id="KW-1133">Transmembrane helix</keyword>
<keyword evidence="3" id="KW-1185">Reference proteome</keyword>
<dbReference type="AlphaFoldDB" id="A0A2I2FBS6"/>
<dbReference type="GeneID" id="36525887"/>
<dbReference type="EMBL" id="KZ559138">
    <property type="protein sequence ID" value="PLB38074.1"/>
    <property type="molecule type" value="Genomic_DNA"/>
</dbReference>
<organism evidence="2 3">
    <name type="scientific">Aspergillus candidus</name>
    <dbReference type="NCBI Taxonomy" id="41067"/>
    <lineage>
        <taxon>Eukaryota</taxon>
        <taxon>Fungi</taxon>
        <taxon>Dikarya</taxon>
        <taxon>Ascomycota</taxon>
        <taxon>Pezizomycotina</taxon>
        <taxon>Eurotiomycetes</taxon>
        <taxon>Eurotiomycetidae</taxon>
        <taxon>Eurotiales</taxon>
        <taxon>Aspergillaceae</taxon>
        <taxon>Aspergillus</taxon>
        <taxon>Aspergillus subgen. Circumdati</taxon>
    </lineage>
</organism>
<protein>
    <submittedName>
        <fullName evidence="2">Uncharacterized protein</fullName>
    </submittedName>
</protein>
<keyword evidence="1" id="KW-0472">Membrane</keyword>
<dbReference type="Proteomes" id="UP000234585">
    <property type="component" value="Unassembled WGS sequence"/>
</dbReference>
<reference evidence="2 3" key="1">
    <citation type="submission" date="2017-12" db="EMBL/GenBank/DDBJ databases">
        <authorList>
            <consortium name="DOE Joint Genome Institute"/>
            <person name="Haridas S."/>
            <person name="Kjaerbolling I."/>
            <person name="Vesth T.C."/>
            <person name="Frisvad J.C."/>
            <person name="Nybo J.L."/>
            <person name="Theobald S."/>
            <person name="Kuo A."/>
            <person name="Bowyer P."/>
            <person name="Matsuda Y."/>
            <person name="Mondo S."/>
            <person name="Lyhne E.K."/>
            <person name="Kogle M.E."/>
            <person name="Clum A."/>
            <person name="Lipzen A."/>
            <person name="Salamov A."/>
            <person name="Ngan C.Y."/>
            <person name="Daum C."/>
            <person name="Chiniquy J."/>
            <person name="Barry K."/>
            <person name="LaButti K."/>
            <person name="Simmons B.A."/>
            <person name="Magnuson J.K."/>
            <person name="Mortensen U.H."/>
            <person name="Larsen T.O."/>
            <person name="Grigoriev I.V."/>
            <person name="Baker S.E."/>
            <person name="Andersen M.R."/>
            <person name="Nordberg H.P."/>
            <person name="Cantor M.N."/>
            <person name="Hua S.X."/>
        </authorList>
    </citation>
    <scope>NUCLEOTIDE SEQUENCE [LARGE SCALE GENOMIC DNA]</scope>
    <source>
        <strain evidence="2 3">CBS 102.13</strain>
    </source>
</reference>